<accession>A0A177AYA2</accession>
<dbReference type="AlphaFoldDB" id="A0A177AYA2"/>
<dbReference type="EMBL" id="LWCA01000777">
    <property type="protein sequence ID" value="OAF66979.1"/>
    <property type="molecule type" value="Genomic_DNA"/>
</dbReference>
<evidence type="ECO:0000313" key="2">
    <source>
        <dbReference type="EMBL" id="OAF66979.1"/>
    </source>
</evidence>
<evidence type="ECO:0000256" key="1">
    <source>
        <dbReference type="SAM" id="Phobius"/>
    </source>
</evidence>
<organism evidence="2 3">
    <name type="scientific">Intoshia linei</name>
    <dbReference type="NCBI Taxonomy" id="1819745"/>
    <lineage>
        <taxon>Eukaryota</taxon>
        <taxon>Metazoa</taxon>
        <taxon>Spiralia</taxon>
        <taxon>Lophotrochozoa</taxon>
        <taxon>Mesozoa</taxon>
        <taxon>Orthonectida</taxon>
        <taxon>Rhopaluridae</taxon>
        <taxon>Intoshia</taxon>
    </lineage>
</organism>
<keyword evidence="1" id="KW-1133">Transmembrane helix</keyword>
<dbReference type="PROSITE" id="PS51257">
    <property type="entry name" value="PROKAR_LIPOPROTEIN"/>
    <property type="match status" value="1"/>
</dbReference>
<proteinExistence type="predicted"/>
<feature type="transmembrane region" description="Helical" evidence="1">
    <location>
        <begin position="99"/>
        <end position="121"/>
    </location>
</feature>
<keyword evidence="3" id="KW-1185">Reference proteome</keyword>
<feature type="transmembrane region" description="Helical" evidence="1">
    <location>
        <begin position="172"/>
        <end position="193"/>
    </location>
</feature>
<dbReference type="Proteomes" id="UP000078046">
    <property type="component" value="Unassembled WGS sequence"/>
</dbReference>
<keyword evidence="1" id="KW-0472">Membrane</keyword>
<protein>
    <submittedName>
        <fullName evidence="2">Uncharacterized protein</fullName>
    </submittedName>
</protein>
<gene>
    <name evidence="2" type="ORF">A3Q56_05305</name>
</gene>
<reference evidence="2 3" key="1">
    <citation type="submission" date="2016-04" db="EMBL/GenBank/DDBJ databases">
        <title>The genome of Intoshia linei affirms orthonectids as highly simplified spiralians.</title>
        <authorList>
            <person name="Mikhailov K.V."/>
            <person name="Slusarev G.S."/>
            <person name="Nikitin M.A."/>
            <person name="Logacheva M.D."/>
            <person name="Penin A."/>
            <person name="Aleoshin V."/>
            <person name="Panchin Y.V."/>
        </authorList>
    </citation>
    <scope>NUCLEOTIDE SEQUENCE [LARGE SCALE GENOMIC DNA]</scope>
    <source>
        <strain evidence="2">Intl2013</strain>
        <tissue evidence="2">Whole animal</tissue>
    </source>
</reference>
<sequence length="221" mass="25861">MNYFKCISLIILLIGVGCTKKLSYMNKSMIIMGFPVDFVTKHMFRKISDIESKIFFCIMVLAPFISVNIIEHFINYQTYKMGTTKTRRVAIGIRLKRNMFFWTKIVSIFFVPGIIASTVLIMTSKAIYDKTDGSTTKRVIIYFKNYFNIAIYHLFISEIAEKFCLSCSLTERNIIIIVLQAVTLVYIFNYFTYVTKPFNAILVYGKYSILHLKHHDYIRMN</sequence>
<feature type="transmembrane region" description="Helical" evidence="1">
    <location>
        <begin position="141"/>
        <end position="160"/>
    </location>
</feature>
<comment type="caution">
    <text evidence="2">The sequence shown here is derived from an EMBL/GenBank/DDBJ whole genome shotgun (WGS) entry which is preliminary data.</text>
</comment>
<feature type="transmembrane region" description="Helical" evidence="1">
    <location>
        <begin position="53"/>
        <end position="78"/>
    </location>
</feature>
<name>A0A177AYA2_9BILA</name>
<evidence type="ECO:0000313" key="3">
    <source>
        <dbReference type="Proteomes" id="UP000078046"/>
    </source>
</evidence>
<keyword evidence="1" id="KW-0812">Transmembrane</keyword>